<keyword evidence="5 14" id="KW-0436">Ligase</keyword>
<dbReference type="SUPFAM" id="SSF52440">
    <property type="entry name" value="PreATP-grasp domain"/>
    <property type="match status" value="1"/>
</dbReference>
<dbReference type="GO" id="GO:0046872">
    <property type="term" value="F:metal ion binding"/>
    <property type="evidence" value="ECO:0007669"/>
    <property type="project" value="UniProtKB-KW"/>
</dbReference>
<dbReference type="Pfam" id="PF02844">
    <property type="entry name" value="GARS_N"/>
    <property type="match status" value="1"/>
</dbReference>
<dbReference type="InterPro" id="IPR013815">
    <property type="entry name" value="ATP_grasp_subdomain_1"/>
</dbReference>
<dbReference type="UniPathway" id="UPA00074">
    <property type="reaction ID" value="UER00125"/>
</dbReference>
<dbReference type="InterPro" id="IPR020562">
    <property type="entry name" value="PRibGlycinamide_synth_N"/>
</dbReference>
<accession>A6TLS8</accession>
<dbReference type="PROSITE" id="PS00184">
    <property type="entry name" value="GARS"/>
    <property type="match status" value="1"/>
</dbReference>
<evidence type="ECO:0000256" key="13">
    <source>
        <dbReference type="ARBA" id="ARBA00042864"/>
    </source>
</evidence>
<dbReference type="InterPro" id="IPR020560">
    <property type="entry name" value="PRibGlycinamide_synth_C-dom"/>
</dbReference>
<dbReference type="eggNOG" id="COG0151">
    <property type="taxonomic scope" value="Bacteria"/>
</dbReference>
<evidence type="ECO:0000256" key="15">
    <source>
        <dbReference type="PROSITE-ProRule" id="PRU00409"/>
    </source>
</evidence>
<dbReference type="Pfam" id="PF02843">
    <property type="entry name" value="GARS_C"/>
    <property type="match status" value="1"/>
</dbReference>
<dbReference type="InterPro" id="IPR011054">
    <property type="entry name" value="Rudment_hybrid_motif"/>
</dbReference>
<feature type="domain" description="ATP-grasp" evidence="16">
    <location>
        <begin position="107"/>
        <end position="313"/>
    </location>
</feature>
<evidence type="ECO:0000256" key="2">
    <source>
        <dbReference type="ARBA" id="ARBA00001946"/>
    </source>
</evidence>
<dbReference type="Gene3D" id="3.30.470.20">
    <property type="entry name" value="ATP-grasp fold, B domain"/>
    <property type="match status" value="1"/>
</dbReference>
<dbReference type="SMART" id="SM01209">
    <property type="entry name" value="GARS_A"/>
    <property type="match status" value="1"/>
</dbReference>
<dbReference type="FunFam" id="3.40.50.20:FF:000006">
    <property type="entry name" value="Phosphoribosylamine--glycine ligase, chloroplastic"/>
    <property type="match status" value="1"/>
</dbReference>
<dbReference type="InterPro" id="IPR037123">
    <property type="entry name" value="PRibGlycinamide_synth_C_sf"/>
</dbReference>
<evidence type="ECO:0000256" key="11">
    <source>
        <dbReference type="ARBA" id="ARBA00038345"/>
    </source>
</evidence>
<evidence type="ECO:0000256" key="12">
    <source>
        <dbReference type="ARBA" id="ARBA00042242"/>
    </source>
</evidence>
<dbReference type="PANTHER" id="PTHR43472:SF1">
    <property type="entry name" value="PHOSPHORIBOSYLAMINE--GLYCINE LIGASE, CHLOROPLASTIC"/>
    <property type="match status" value="1"/>
</dbReference>
<keyword evidence="6" id="KW-0479">Metal-binding</keyword>
<dbReference type="Gene3D" id="3.30.1490.20">
    <property type="entry name" value="ATP-grasp fold, A domain"/>
    <property type="match status" value="1"/>
</dbReference>
<dbReference type="KEGG" id="amt:Amet_0926"/>
<dbReference type="InterPro" id="IPR000115">
    <property type="entry name" value="PRibGlycinamide_synth"/>
</dbReference>
<dbReference type="HAMAP" id="MF_00138">
    <property type="entry name" value="GARS"/>
    <property type="match status" value="1"/>
</dbReference>
<keyword evidence="9 15" id="KW-0067">ATP-binding</keyword>
<dbReference type="AlphaFoldDB" id="A6TLS8"/>
<evidence type="ECO:0000256" key="10">
    <source>
        <dbReference type="ARBA" id="ARBA00023211"/>
    </source>
</evidence>
<dbReference type="Proteomes" id="UP000001572">
    <property type="component" value="Chromosome"/>
</dbReference>
<dbReference type="GO" id="GO:0004637">
    <property type="term" value="F:phosphoribosylamine-glycine ligase activity"/>
    <property type="evidence" value="ECO:0007669"/>
    <property type="project" value="UniProtKB-UniRule"/>
</dbReference>
<dbReference type="EMBL" id="CP000724">
    <property type="protein sequence ID" value="ABR47146.1"/>
    <property type="molecule type" value="Genomic_DNA"/>
</dbReference>
<comment type="cofactor">
    <cofactor evidence="2">
        <name>Mg(2+)</name>
        <dbReference type="ChEBI" id="CHEBI:18420"/>
    </cofactor>
</comment>
<sequence>MKVLVIGNGGREHAIIWKLNQSPDVKEIFCAPGNPGIGKIAKNVDIDPDDIQKLVEFSREINIDLTIVGPEAPLVEGIVEVFQESGLKIIGPSSHAAQLEGSKSFAKAFLKKYKIPTALSHEVTDLAEGKSILSNYTFPVVIKADGLAGGKGVFICQSEGEAIEQLRLLLEENVLGKAGQRVVIEEFLEGIEVSILCFVDGKTIKPMISSQDHKQIFEGNRGPNTGGMGTCAPNLLYTEEIAKRVEKEILMPTLGGIQAEEMDYRGIIFVGIMLTNEGPKVLEYNVRFGDPETQVVLPCLKTDLLSIFLHVESGRLGELEIQWQDAYALCVVLASKGYPEDYEKNKEITGIEKIEDEILLFHSGTVEREGKLYTNGGRVLGVTVVAENQKVAQKKVYENIDKIHYHGKTYRRDIGQVIL</sequence>
<evidence type="ECO:0000313" key="17">
    <source>
        <dbReference type="EMBL" id="ABR47146.1"/>
    </source>
</evidence>
<dbReference type="InterPro" id="IPR016185">
    <property type="entry name" value="PreATP-grasp_dom_sf"/>
</dbReference>
<evidence type="ECO:0000256" key="14">
    <source>
        <dbReference type="HAMAP-Rule" id="MF_00138"/>
    </source>
</evidence>
<name>A6TLS8_ALKMQ</name>
<dbReference type="PROSITE" id="PS50975">
    <property type="entry name" value="ATP_GRASP"/>
    <property type="match status" value="1"/>
</dbReference>
<evidence type="ECO:0000256" key="7">
    <source>
        <dbReference type="ARBA" id="ARBA00022741"/>
    </source>
</evidence>
<dbReference type="HOGENOM" id="CLU_027420_3_1_9"/>
<gene>
    <name evidence="14" type="primary">purD</name>
    <name evidence="17" type="ordered locus">Amet_0926</name>
</gene>
<dbReference type="EC" id="6.3.4.13" evidence="4 14"/>
<dbReference type="RefSeq" id="WP_012062188.1">
    <property type="nucleotide sequence ID" value="NC_009633.1"/>
</dbReference>
<protein>
    <recommendedName>
        <fullName evidence="4 14">Phosphoribosylamine--glycine ligase</fullName>
        <ecNumber evidence="4 14">6.3.4.13</ecNumber>
    </recommendedName>
    <alternativeName>
        <fullName evidence="14">GARS</fullName>
    </alternativeName>
    <alternativeName>
        <fullName evidence="12 14">Glycinamide ribonucleotide synthetase</fullName>
    </alternativeName>
    <alternativeName>
        <fullName evidence="13 14">Phosphoribosylglycinamide synthetase</fullName>
    </alternativeName>
</protein>
<comment type="cofactor">
    <cofactor evidence="1">
        <name>Mn(2+)</name>
        <dbReference type="ChEBI" id="CHEBI:29035"/>
    </cofactor>
</comment>
<evidence type="ECO:0000256" key="3">
    <source>
        <dbReference type="ARBA" id="ARBA00005174"/>
    </source>
</evidence>
<dbReference type="Gene3D" id="3.90.600.10">
    <property type="entry name" value="Phosphoribosylglycinamide synthetase, C-terminal domain"/>
    <property type="match status" value="1"/>
</dbReference>
<reference evidence="18" key="1">
    <citation type="journal article" date="2016" name="Genome Announc.">
        <title>Complete genome sequence of Alkaliphilus metalliredigens strain QYMF, an alkaliphilic and metal-reducing bacterium isolated from borax-contaminated leachate ponds.</title>
        <authorList>
            <person name="Hwang C."/>
            <person name="Copeland A."/>
            <person name="Lucas S."/>
            <person name="Lapidus A."/>
            <person name="Barry K."/>
            <person name="Detter J.C."/>
            <person name="Glavina Del Rio T."/>
            <person name="Hammon N."/>
            <person name="Israni S."/>
            <person name="Dalin E."/>
            <person name="Tice H."/>
            <person name="Pitluck S."/>
            <person name="Chertkov O."/>
            <person name="Brettin T."/>
            <person name="Bruce D."/>
            <person name="Han C."/>
            <person name="Schmutz J."/>
            <person name="Larimer F."/>
            <person name="Land M.L."/>
            <person name="Hauser L."/>
            <person name="Kyrpides N."/>
            <person name="Mikhailova N."/>
            <person name="Ye Q."/>
            <person name="Zhou J."/>
            <person name="Richardson P."/>
            <person name="Fields M.W."/>
        </authorList>
    </citation>
    <scope>NUCLEOTIDE SEQUENCE [LARGE SCALE GENOMIC DNA]</scope>
    <source>
        <strain evidence="18">QYMF</strain>
    </source>
</reference>
<dbReference type="PANTHER" id="PTHR43472">
    <property type="entry name" value="PHOSPHORIBOSYLAMINE--GLYCINE LIGASE"/>
    <property type="match status" value="1"/>
</dbReference>
<evidence type="ECO:0000256" key="5">
    <source>
        <dbReference type="ARBA" id="ARBA00022598"/>
    </source>
</evidence>
<dbReference type="InterPro" id="IPR020561">
    <property type="entry name" value="PRibGlycinamid_synth_ATP-grasp"/>
</dbReference>
<dbReference type="InterPro" id="IPR020559">
    <property type="entry name" value="PRibGlycinamide_synth_CS"/>
</dbReference>
<keyword evidence="8 14" id="KW-0658">Purine biosynthesis</keyword>
<dbReference type="GO" id="GO:0006189">
    <property type="term" value="P:'de novo' IMP biosynthetic process"/>
    <property type="evidence" value="ECO:0007669"/>
    <property type="project" value="UniProtKB-UniRule"/>
</dbReference>
<dbReference type="FunFam" id="3.90.600.10:FF:000001">
    <property type="entry name" value="Trifunctional purine biosynthetic protein adenosine-3"/>
    <property type="match status" value="1"/>
</dbReference>
<dbReference type="SUPFAM" id="SSF56059">
    <property type="entry name" value="Glutathione synthetase ATP-binding domain-like"/>
    <property type="match status" value="1"/>
</dbReference>
<dbReference type="SMART" id="SM01210">
    <property type="entry name" value="GARS_C"/>
    <property type="match status" value="1"/>
</dbReference>
<dbReference type="NCBIfam" id="TIGR00877">
    <property type="entry name" value="purD"/>
    <property type="match status" value="1"/>
</dbReference>
<dbReference type="SUPFAM" id="SSF51246">
    <property type="entry name" value="Rudiment single hybrid motif"/>
    <property type="match status" value="1"/>
</dbReference>
<comment type="pathway">
    <text evidence="3 14">Purine metabolism; IMP biosynthesis via de novo pathway; N(1)-(5-phospho-D-ribosyl)glycinamide from 5-phospho-alpha-D-ribose 1-diphosphate: step 2/2.</text>
</comment>
<keyword evidence="10" id="KW-0464">Manganese</keyword>
<comment type="similarity">
    <text evidence="11 14">Belongs to the GARS family.</text>
</comment>
<organism evidence="17 18">
    <name type="scientific">Alkaliphilus metalliredigens (strain QYMF)</name>
    <dbReference type="NCBI Taxonomy" id="293826"/>
    <lineage>
        <taxon>Bacteria</taxon>
        <taxon>Bacillati</taxon>
        <taxon>Bacillota</taxon>
        <taxon>Clostridia</taxon>
        <taxon>Peptostreptococcales</taxon>
        <taxon>Natronincolaceae</taxon>
        <taxon>Alkaliphilus</taxon>
    </lineage>
</organism>
<evidence type="ECO:0000256" key="9">
    <source>
        <dbReference type="ARBA" id="ARBA00022840"/>
    </source>
</evidence>
<evidence type="ECO:0000256" key="6">
    <source>
        <dbReference type="ARBA" id="ARBA00022723"/>
    </source>
</evidence>
<evidence type="ECO:0000256" key="8">
    <source>
        <dbReference type="ARBA" id="ARBA00022755"/>
    </source>
</evidence>
<evidence type="ECO:0000259" key="16">
    <source>
        <dbReference type="PROSITE" id="PS50975"/>
    </source>
</evidence>
<comment type="catalytic activity">
    <reaction evidence="14">
        <text>5-phospho-beta-D-ribosylamine + glycine + ATP = N(1)-(5-phospho-beta-D-ribosyl)glycinamide + ADP + phosphate + H(+)</text>
        <dbReference type="Rhea" id="RHEA:17453"/>
        <dbReference type="ChEBI" id="CHEBI:15378"/>
        <dbReference type="ChEBI" id="CHEBI:30616"/>
        <dbReference type="ChEBI" id="CHEBI:43474"/>
        <dbReference type="ChEBI" id="CHEBI:57305"/>
        <dbReference type="ChEBI" id="CHEBI:58681"/>
        <dbReference type="ChEBI" id="CHEBI:143788"/>
        <dbReference type="ChEBI" id="CHEBI:456216"/>
        <dbReference type="EC" id="6.3.4.13"/>
    </reaction>
</comment>
<dbReference type="GO" id="GO:0009113">
    <property type="term" value="P:purine nucleobase biosynthetic process"/>
    <property type="evidence" value="ECO:0007669"/>
    <property type="project" value="InterPro"/>
</dbReference>
<dbReference type="InterPro" id="IPR011761">
    <property type="entry name" value="ATP-grasp"/>
</dbReference>
<dbReference type="OrthoDB" id="9807240at2"/>
<dbReference type="STRING" id="293826.Amet_0926"/>
<dbReference type="Pfam" id="PF01071">
    <property type="entry name" value="GARS_A"/>
    <property type="match status" value="1"/>
</dbReference>
<dbReference type="FunFam" id="3.30.470.20:FF:000018">
    <property type="entry name" value="Trifunctional purine biosynthetic protein adenosine-3"/>
    <property type="match status" value="1"/>
</dbReference>
<evidence type="ECO:0000256" key="1">
    <source>
        <dbReference type="ARBA" id="ARBA00001936"/>
    </source>
</evidence>
<keyword evidence="7 15" id="KW-0547">Nucleotide-binding</keyword>
<dbReference type="GO" id="GO:0005524">
    <property type="term" value="F:ATP binding"/>
    <property type="evidence" value="ECO:0007669"/>
    <property type="project" value="UniProtKB-UniRule"/>
</dbReference>
<proteinExistence type="inferred from homology"/>
<keyword evidence="18" id="KW-1185">Reference proteome</keyword>
<evidence type="ECO:0000313" key="18">
    <source>
        <dbReference type="Proteomes" id="UP000001572"/>
    </source>
</evidence>
<evidence type="ECO:0000256" key="4">
    <source>
        <dbReference type="ARBA" id="ARBA00013255"/>
    </source>
</evidence>
<dbReference type="Gene3D" id="3.40.50.20">
    <property type="match status" value="1"/>
</dbReference>